<proteinExistence type="predicted"/>
<name>A0ABU7XM72_9FLAO</name>
<evidence type="ECO:0000313" key="2">
    <source>
        <dbReference type="Proteomes" id="UP001337305"/>
    </source>
</evidence>
<accession>A0ABU7XM72</accession>
<organism evidence="1 2">
    <name type="scientific">Flavivirga spongiicola</name>
    <dbReference type="NCBI Taxonomy" id="421621"/>
    <lineage>
        <taxon>Bacteria</taxon>
        <taxon>Pseudomonadati</taxon>
        <taxon>Bacteroidota</taxon>
        <taxon>Flavobacteriia</taxon>
        <taxon>Flavobacteriales</taxon>
        <taxon>Flavobacteriaceae</taxon>
        <taxon>Flavivirga</taxon>
    </lineage>
</organism>
<dbReference type="EMBL" id="JAODOP010000001">
    <property type="protein sequence ID" value="MEF3831815.1"/>
    <property type="molecule type" value="Genomic_DNA"/>
</dbReference>
<comment type="caution">
    <text evidence="1">The sequence shown here is derived from an EMBL/GenBank/DDBJ whole genome shotgun (WGS) entry which is preliminary data.</text>
</comment>
<reference evidence="1 2" key="1">
    <citation type="submission" date="2022-09" db="EMBL/GenBank/DDBJ databases">
        <title>Genome sequencing of Flavivirga sp. MEBiC05379.</title>
        <authorList>
            <person name="Oh H.-M."/>
            <person name="Kwon K.K."/>
            <person name="Park M.J."/>
            <person name="Yang S.-H."/>
        </authorList>
    </citation>
    <scope>NUCLEOTIDE SEQUENCE [LARGE SCALE GENOMIC DNA]</scope>
    <source>
        <strain evidence="1 2">MEBiC05379</strain>
    </source>
</reference>
<dbReference type="Proteomes" id="UP001337305">
    <property type="component" value="Unassembled WGS sequence"/>
</dbReference>
<evidence type="ECO:0000313" key="1">
    <source>
        <dbReference type="EMBL" id="MEF3831815.1"/>
    </source>
</evidence>
<gene>
    <name evidence="1" type="ORF">N1F79_01620</name>
</gene>
<protein>
    <submittedName>
        <fullName evidence="1">Uncharacterized protein</fullName>
    </submittedName>
</protein>
<dbReference type="RefSeq" id="WP_303308815.1">
    <property type="nucleotide sequence ID" value="NZ_JAODOP010000001.1"/>
</dbReference>
<keyword evidence="2" id="KW-1185">Reference proteome</keyword>
<sequence length="68" mass="7983">MVYDDEKYLPPKEVVLEFTINQPNDGSIPRELSVGQCMDPRGFFVQKYYSYFNSHTTFGLIPFNLKTR</sequence>